<feature type="region of interest" description="Disordered" evidence="1">
    <location>
        <begin position="442"/>
        <end position="463"/>
    </location>
</feature>
<sequence length="477" mass="53156">MASLPALKLNAAVKELEDLKAEFREYKAKARDTVKFLRLQNAELREKQEDADDKIEWLAQSMGLEEALSGERDTEQEREEDEQEDGQVGGGVSEEDAGDAEGEGTGVSAARVQKSKEWKDSKVIKDAVNTCMKIRLGVKNLVPKELPSYPAGFDRTSAAWPEDDTGAKLTRLDCKQKIEHERNQVAYQEILQHVKHNGSALCPAAAQGLREILEGDLASRVEQRMKYILKTAAAAARDAQTSVRAQTADRDGDDDEAEQGDGEGEQRENALKRSKKNARVQSKLEQRERKRVGSAYTDAKYNSAFTLTAMSDDDDDPEPEDGRAKRYISHAPDYRSNEVQSLYDEIDLCRDPNPDKAKLMTDRVRGNARVDSEPPKAKKLAMKIRVWQVAAERSEANPHWLTTGRIASNGVLWGDAEDPVDVDEEKGKVAVAAAKKRLVAIGRGRKRQRRDEGTTTSAKMRTAEFLEGRDEAALFEL</sequence>
<feature type="region of interest" description="Disordered" evidence="1">
    <location>
        <begin position="46"/>
        <end position="113"/>
    </location>
</feature>
<reference evidence="2 3" key="1">
    <citation type="journal article" date="2016" name="Mol. Biol. Evol.">
        <title>Comparative Genomics of Early-Diverging Mushroom-Forming Fungi Provides Insights into the Origins of Lignocellulose Decay Capabilities.</title>
        <authorList>
            <person name="Nagy L.G."/>
            <person name="Riley R."/>
            <person name="Tritt A."/>
            <person name="Adam C."/>
            <person name="Daum C."/>
            <person name="Floudas D."/>
            <person name="Sun H."/>
            <person name="Yadav J.S."/>
            <person name="Pangilinan J."/>
            <person name="Larsson K.H."/>
            <person name="Matsuura K."/>
            <person name="Barry K."/>
            <person name="Labutti K."/>
            <person name="Kuo R."/>
            <person name="Ohm R.A."/>
            <person name="Bhattacharya S.S."/>
            <person name="Shirouzu T."/>
            <person name="Yoshinaga Y."/>
            <person name="Martin F.M."/>
            <person name="Grigoriev I.V."/>
            <person name="Hibbett D.S."/>
        </authorList>
    </citation>
    <scope>NUCLEOTIDE SEQUENCE [LARGE SCALE GENOMIC DNA]</scope>
    <source>
        <strain evidence="2 3">CBS 109695</strain>
    </source>
</reference>
<dbReference type="STRING" id="436010.A0A166H1Q1"/>
<gene>
    <name evidence="2" type="ORF">FIBSPDRAFT_956374</name>
</gene>
<feature type="compositionally biased region" description="Acidic residues" evidence="1">
    <location>
        <begin position="251"/>
        <end position="263"/>
    </location>
</feature>
<evidence type="ECO:0000313" key="3">
    <source>
        <dbReference type="Proteomes" id="UP000076532"/>
    </source>
</evidence>
<organism evidence="2 3">
    <name type="scientific">Athelia psychrophila</name>
    <dbReference type="NCBI Taxonomy" id="1759441"/>
    <lineage>
        <taxon>Eukaryota</taxon>
        <taxon>Fungi</taxon>
        <taxon>Dikarya</taxon>
        <taxon>Basidiomycota</taxon>
        <taxon>Agaricomycotina</taxon>
        <taxon>Agaricomycetes</taxon>
        <taxon>Agaricomycetidae</taxon>
        <taxon>Atheliales</taxon>
        <taxon>Atheliaceae</taxon>
        <taxon>Athelia</taxon>
    </lineage>
</organism>
<evidence type="ECO:0000313" key="2">
    <source>
        <dbReference type="EMBL" id="KZP18392.1"/>
    </source>
</evidence>
<name>A0A166H1Q1_9AGAM</name>
<feature type="compositionally biased region" description="Acidic residues" evidence="1">
    <location>
        <begin position="76"/>
        <end position="85"/>
    </location>
</feature>
<protein>
    <submittedName>
        <fullName evidence="2">Uncharacterized protein</fullName>
    </submittedName>
</protein>
<proteinExistence type="predicted"/>
<keyword evidence="3" id="KW-1185">Reference proteome</keyword>
<feature type="compositionally biased region" description="Acidic residues" evidence="1">
    <location>
        <begin position="93"/>
        <end position="102"/>
    </location>
</feature>
<dbReference type="EMBL" id="KV417573">
    <property type="protein sequence ID" value="KZP18392.1"/>
    <property type="molecule type" value="Genomic_DNA"/>
</dbReference>
<dbReference type="Proteomes" id="UP000076532">
    <property type="component" value="Unassembled WGS sequence"/>
</dbReference>
<dbReference type="AlphaFoldDB" id="A0A166H1Q1"/>
<feature type="region of interest" description="Disordered" evidence="1">
    <location>
        <begin position="238"/>
        <end position="330"/>
    </location>
</feature>
<accession>A0A166H1Q1</accession>
<dbReference type="OrthoDB" id="3269175at2759"/>
<evidence type="ECO:0000256" key="1">
    <source>
        <dbReference type="SAM" id="MobiDB-lite"/>
    </source>
</evidence>